<dbReference type="Proteomes" id="UP000002258">
    <property type="component" value="Chromosome 1"/>
</dbReference>
<dbReference type="RefSeq" id="XP_001387326.2">
    <property type="nucleotide sequence ID" value="XM_001387289.1"/>
</dbReference>
<reference evidence="1 2" key="1">
    <citation type="journal article" date="2007" name="Nat. Biotechnol.">
        <title>Genome sequence of the lignocellulose-bioconverting and xylose-fermenting yeast Pichia stipitis.</title>
        <authorList>
            <person name="Jeffries T.W."/>
            <person name="Grigoriev I.V."/>
            <person name="Grimwood J."/>
            <person name="Laplaza J.M."/>
            <person name="Aerts A."/>
            <person name="Salamov A."/>
            <person name="Schmutz J."/>
            <person name="Lindquist E."/>
            <person name="Dehal P."/>
            <person name="Shapiro H."/>
            <person name="Jin Y.S."/>
            <person name="Passoth V."/>
            <person name="Richardson P.M."/>
        </authorList>
    </citation>
    <scope>NUCLEOTIDE SEQUENCE [LARGE SCALE GENOMIC DNA]</scope>
    <source>
        <strain evidence="2">ATCC 58785 / CBS 6054 / NBRC 10063 / NRRL Y-11545</strain>
    </source>
</reference>
<dbReference type="OMA" id="NDYIQNV"/>
<dbReference type="FunCoup" id="A3GF75">
    <property type="interactions" value="22"/>
</dbReference>
<dbReference type="OrthoDB" id="4046837at2759"/>
<sequence length="524" mass="60331">MLSKIKTVQRIRGRYFPVYRASGSQLRWVSTLLEKDPNSITVDDIKKSSLNNENQQESDIEGRINLIKTIGSSKNEDKQALINELIPNFSVYFRLQNLQEEPAINTKELLGRLIDVNPGRVLNSWELFKKYEHLVEEIDHQLINSLFEKLLNGEKSEISDDPNDAKYKITMENLEKIKYLLQTYTRSSDSYNSTLMKLVDRLVEDEYVVFINFLLHEELLSSEFLINHLSTSKTTSNISNYAYLSIFKKVFDITPELLNKEQLVSALDILGNSNVLEEINKSQDKLASEIADSASFKFVHSPLDLGQLRSDILKYIEVNLLDLDKSPESLLIRLKLIEAIGIENNDLDNVLKKYHTYQTHEKFGIELVQTKLLQAFVYQAINLDNESFVTIAETLQPTDNHGLPVKVLQLLMIAHANFDSEKSLRYYNDYIQRVSKGINEHTKRSASGLLTESLILSQLYGNDRNFATLVFEMAIDKGVISDELEISLIKKLFKVYGESFVEDDDWEKAKKNLKTYVLDYVKKL</sequence>
<gene>
    <name evidence="1" type="ORF">PICST_28145</name>
</gene>
<dbReference type="HOGENOM" id="CLU_040330_0_0_1"/>
<dbReference type="EMBL" id="AAVQ01000001">
    <property type="protein sequence ID" value="EAZ63303.2"/>
    <property type="molecule type" value="Genomic_DNA"/>
</dbReference>
<dbReference type="GeneID" id="4850924"/>
<name>A3GF75_PICST</name>
<comment type="caution">
    <text evidence="1">The sequence shown here is derived from an EMBL/GenBank/DDBJ whole genome shotgun (WGS) entry which is preliminary data.</text>
</comment>
<dbReference type="eggNOG" id="ENOG502QVKH">
    <property type="taxonomic scope" value="Eukaryota"/>
</dbReference>
<organism evidence="1 2">
    <name type="scientific">Scheffersomyces stipitis (strain ATCC 58785 / CBS 6054 / NBRC 10063 / NRRL Y-11545)</name>
    <name type="common">Yeast</name>
    <name type="synonym">Pichia stipitis</name>
    <dbReference type="NCBI Taxonomy" id="322104"/>
    <lineage>
        <taxon>Eukaryota</taxon>
        <taxon>Fungi</taxon>
        <taxon>Dikarya</taxon>
        <taxon>Ascomycota</taxon>
        <taxon>Saccharomycotina</taxon>
        <taxon>Pichiomycetes</taxon>
        <taxon>Debaryomycetaceae</taxon>
        <taxon>Scheffersomyces</taxon>
    </lineage>
</organism>
<accession>A3GF75</accession>
<dbReference type="InParanoid" id="A3GF75"/>
<dbReference type="AlphaFoldDB" id="A3GF75"/>
<proteinExistence type="predicted"/>
<protein>
    <submittedName>
        <fullName evidence="1">Uncharacterized protein</fullName>
    </submittedName>
</protein>
<evidence type="ECO:0000313" key="2">
    <source>
        <dbReference type="Proteomes" id="UP000002258"/>
    </source>
</evidence>
<evidence type="ECO:0000313" key="1">
    <source>
        <dbReference type="EMBL" id="EAZ63303.2"/>
    </source>
</evidence>
<keyword evidence="2" id="KW-1185">Reference proteome</keyword>
<dbReference type="KEGG" id="pic:PICST_28145"/>